<comment type="caution">
    <text evidence="3">The sequence shown here is derived from an EMBL/GenBank/DDBJ whole genome shotgun (WGS) entry which is preliminary data.</text>
</comment>
<feature type="signal peptide" evidence="2">
    <location>
        <begin position="1"/>
        <end position="39"/>
    </location>
</feature>
<evidence type="ECO:0000313" key="3">
    <source>
        <dbReference type="EMBL" id="NIA54056.1"/>
    </source>
</evidence>
<evidence type="ECO:0000256" key="2">
    <source>
        <dbReference type="SAM" id="SignalP"/>
    </source>
</evidence>
<feature type="chain" id="PRO_5045145938" description="Transmembrane protein" evidence="2">
    <location>
        <begin position="40"/>
        <end position="127"/>
    </location>
</feature>
<feature type="compositionally biased region" description="Low complexity" evidence="1">
    <location>
        <begin position="54"/>
        <end position="65"/>
    </location>
</feature>
<protein>
    <recommendedName>
        <fullName evidence="5">Transmembrane protein</fullName>
    </recommendedName>
</protein>
<gene>
    <name evidence="3" type="ORF">HAV22_10420</name>
</gene>
<accession>A0ABX0PAX5</accession>
<reference evidence="3 4" key="1">
    <citation type="submission" date="2020-03" db="EMBL/GenBank/DDBJ databases">
        <title>Genome sequence of strain Massilia sp. TW-1.</title>
        <authorList>
            <person name="Chaudhary D.K."/>
        </authorList>
    </citation>
    <scope>NUCLEOTIDE SEQUENCE [LARGE SCALE GENOMIC DNA]</scope>
    <source>
        <strain evidence="3 4">TW-1</strain>
    </source>
</reference>
<feature type="region of interest" description="Disordered" evidence="1">
    <location>
        <begin position="38"/>
        <end position="127"/>
    </location>
</feature>
<dbReference type="EMBL" id="JAAQOM010000005">
    <property type="protein sequence ID" value="NIA54056.1"/>
    <property type="molecule type" value="Genomic_DNA"/>
</dbReference>
<proteinExistence type="predicted"/>
<keyword evidence="4" id="KW-1185">Reference proteome</keyword>
<dbReference type="Proteomes" id="UP000716322">
    <property type="component" value="Unassembled WGS sequence"/>
</dbReference>
<dbReference type="RefSeq" id="WP_166858835.1">
    <property type="nucleotide sequence ID" value="NZ_JAAQOM010000005.1"/>
</dbReference>
<evidence type="ECO:0000313" key="4">
    <source>
        <dbReference type="Proteomes" id="UP000716322"/>
    </source>
</evidence>
<name>A0ABX0PAX5_9BURK</name>
<sequence>MNSAFTHHHAETKAGRLARGVRLAALACALVLGAGSAWAQEHGDRRDDQGQATQQFPRFRLPPQQRDQRGDQRPFDEPRFEPRRAPQEQREPQHDARRSSSRMTPDERRDLRRQINEAGMDLYPQRR</sequence>
<evidence type="ECO:0000256" key="1">
    <source>
        <dbReference type="SAM" id="MobiDB-lite"/>
    </source>
</evidence>
<feature type="compositionally biased region" description="Basic and acidic residues" evidence="1">
    <location>
        <begin position="66"/>
        <end position="115"/>
    </location>
</feature>
<keyword evidence="2" id="KW-0732">Signal</keyword>
<organism evidence="3 4">
    <name type="scientific">Telluria antibiotica</name>
    <dbReference type="NCBI Taxonomy" id="2717319"/>
    <lineage>
        <taxon>Bacteria</taxon>
        <taxon>Pseudomonadati</taxon>
        <taxon>Pseudomonadota</taxon>
        <taxon>Betaproteobacteria</taxon>
        <taxon>Burkholderiales</taxon>
        <taxon>Oxalobacteraceae</taxon>
        <taxon>Telluria group</taxon>
        <taxon>Telluria</taxon>
    </lineage>
</organism>
<evidence type="ECO:0008006" key="5">
    <source>
        <dbReference type="Google" id="ProtNLM"/>
    </source>
</evidence>